<protein>
    <submittedName>
        <fullName evidence="1">Uncharacterized protein</fullName>
    </submittedName>
</protein>
<proteinExistence type="predicted"/>
<dbReference type="EMBL" id="LAZR01034468">
    <property type="protein sequence ID" value="KKL45228.1"/>
    <property type="molecule type" value="Genomic_DNA"/>
</dbReference>
<feature type="non-terminal residue" evidence="1">
    <location>
        <position position="1"/>
    </location>
</feature>
<accession>A0A0F9C7B8</accession>
<comment type="caution">
    <text evidence="1">The sequence shown here is derived from an EMBL/GenBank/DDBJ whole genome shotgun (WGS) entry which is preliminary data.</text>
</comment>
<gene>
    <name evidence="1" type="ORF">LCGC14_2357740</name>
</gene>
<reference evidence="1" key="1">
    <citation type="journal article" date="2015" name="Nature">
        <title>Complex archaea that bridge the gap between prokaryotes and eukaryotes.</title>
        <authorList>
            <person name="Spang A."/>
            <person name="Saw J.H."/>
            <person name="Jorgensen S.L."/>
            <person name="Zaremba-Niedzwiedzka K."/>
            <person name="Martijn J."/>
            <person name="Lind A.E."/>
            <person name="van Eijk R."/>
            <person name="Schleper C."/>
            <person name="Guy L."/>
            <person name="Ettema T.J."/>
        </authorList>
    </citation>
    <scope>NUCLEOTIDE SEQUENCE</scope>
</reference>
<sequence>QGESSKPKGERMFRLVDWTAVSL</sequence>
<name>A0A0F9C7B8_9ZZZZ</name>
<organism evidence="1">
    <name type="scientific">marine sediment metagenome</name>
    <dbReference type="NCBI Taxonomy" id="412755"/>
    <lineage>
        <taxon>unclassified sequences</taxon>
        <taxon>metagenomes</taxon>
        <taxon>ecological metagenomes</taxon>
    </lineage>
</organism>
<dbReference type="AlphaFoldDB" id="A0A0F9C7B8"/>
<evidence type="ECO:0000313" key="1">
    <source>
        <dbReference type="EMBL" id="KKL45228.1"/>
    </source>
</evidence>